<dbReference type="PRINTS" id="PR00069">
    <property type="entry name" value="ALDKETRDTASE"/>
</dbReference>
<accession>A0A939GDC9</accession>
<evidence type="ECO:0000313" key="4">
    <source>
        <dbReference type="Proteomes" id="UP000664034"/>
    </source>
</evidence>
<dbReference type="Gene3D" id="3.20.20.100">
    <property type="entry name" value="NADP-dependent oxidoreductase domain"/>
    <property type="match status" value="1"/>
</dbReference>
<keyword evidence="1" id="KW-0560">Oxidoreductase</keyword>
<dbReference type="InterPro" id="IPR036812">
    <property type="entry name" value="NAD(P)_OxRdtase_dom_sf"/>
</dbReference>
<dbReference type="InterPro" id="IPR020471">
    <property type="entry name" value="AKR"/>
</dbReference>
<feature type="domain" description="NADP-dependent oxidoreductase" evidence="2">
    <location>
        <begin position="34"/>
        <end position="292"/>
    </location>
</feature>
<dbReference type="RefSeq" id="WP_207362727.1">
    <property type="nucleotide sequence ID" value="NZ_JAFMYV010000001.1"/>
</dbReference>
<evidence type="ECO:0000256" key="1">
    <source>
        <dbReference type="ARBA" id="ARBA00023002"/>
    </source>
</evidence>
<dbReference type="InterPro" id="IPR023210">
    <property type="entry name" value="NADP_OxRdtase_dom"/>
</dbReference>
<dbReference type="InterPro" id="IPR050791">
    <property type="entry name" value="Aldo-Keto_reductase"/>
</dbReference>
<sequence>MQQATTQSGGGLATASGTITLGSDRMNGQLTVNRLGYGAMRITGDGIWGPPKDRDEAIRVLKRCLDLGINFIDTADSYGPFVSEELIAEALHPYAEGLVIATKGALLRTGPNQWPVDGSRKHLEEALNGSLKRLKVEQIDLYQLHRFDEKVPSEEFLGFLKEAQQQGKIKHIGLSEVDVDQIKEAQQYFEVVSVQNMYSFGQQKWNPTLKYCEENNIAFIPWYPLGGGDLSAEQAIHKVAERHGATEYQIALAWLLAASPVMLLIPGTSSVKHLEQNTAAAQIKLTEEDFQDMPLPKQI</sequence>
<dbReference type="SUPFAM" id="SSF51430">
    <property type="entry name" value="NAD(P)-linked oxidoreductase"/>
    <property type="match status" value="1"/>
</dbReference>
<comment type="caution">
    <text evidence="3">The sequence shown here is derived from an EMBL/GenBank/DDBJ whole genome shotgun (WGS) entry which is preliminary data.</text>
</comment>
<dbReference type="Proteomes" id="UP000664034">
    <property type="component" value="Unassembled WGS sequence"/>
</dbReference>
<dbReference type="AlphaFoldDB" id="A0A939GDC9"/>
<dbReference type="PANTHER" id="PTHR43625">
    <property type="entry name" value="AFLATOXIN B1 ALDEHYDE REDUCTASE"/>
    <property type="match status" value="1"/>
</dbReference>
<dbReference type="GO" id="GO:0016491">
    <property type="term" value="F:oxidoreductase activity"/>
    <property type="evidence" value="ECO:0007669"/>
    <property type="project" value="UniProtKB-KW"/>
</dbReference>
<dbReference type="GO" id="GO:0005737">
    <property type="term" value="C:cytoplasm"/>
    <property type="evidence" value="ECO:0007669"/>
    <property type="project" value="TreeGrafter"/>
</dbReference>
<keyword evidence="4" id="KW-1185">Reference proteome</keyword>
<dbReference type="PANTHER" id="PTHR43625:SF40">
    <property type="entry name" value="ALDO-KETO REDUCTASE YAKC [NADP(+)]"/>
    <property type="match status" value="1"/>
</dbReference>
<dbReference type="EMBL" id="JAFMYV010000001">
    <property type="protein sequence ID" value="MBO0935159.1"/>
    <property type="molecule type" value="Genomic_DNA"/>
</dbReference>
<proteinExistence type="predicted"/>
<dbReference type="Pfam" id="PF00248">
    <property type="entry name" value="Aldo_ket_red"/>
    <property type="match status" value="1"/>
</dbReference>
<protein>
    <submittedName>
        <fullName evidence="3">Aldo/keto reductase</fullName>
    </submittedName>
</protein>
<reference evidence="3" key="1">
    <citation type="submission" date="2021-03" db="EMBL/GenBank/DDBJ databases">
        <title>Fibrella sp. HMF5335 genome sequencing and assembly.</title>
        <authorList>
            <person name="Kang H."/>
            <person name="Kim H."/>
            <person name="Bae S."/>
            <person name="Joh K."/>
        </authorList>
    </citation>
    <scope>NUCLEOTIDE SEQUENCE</scope>
    <source>
        <strain evidence="3">HMF5335</strain>
    </source>
</reference>
<evidence type="ECO:0000259" key="2">
    <source>
        <dbReference type="Pfam" id="PF00248"/>
    </source>
</evidence>
<name>A0A939GDC9_9BACT</name>
<evidence type="ECO:0000313" key="3">
    <source>
        <dbReference type="EMBL" id="MBO0935159.1"/>
    </source>
</evidence>
<dbReference type="CDD" id="cd19088">
    <property type="entry name" value="AKR_AKR13B1"/>
    <property type="match status" value="1"/>
</dbReference>
<gene>
    <name evidence="3" type="ORF">J2I47_01235</name>
</gene>
<organism evidence="3 4">
    <name type="scientific">Fibrella rubiginis</name>
    <dbReference type="NCBI Taxonomy" id="2817060"/>
    <lineage>
        <taxon>Bacteria</taxon>
        <taxon>Pseudomonadati</taxon>
        <taxon>Bacteroidota</taxon>
        <taxon>Cytophagia</taxon>
        <taxon>Cytophagales</taxon>
        <taxon>Spirosomataceae</taxon>
        <taxon>Fibrella</taxon>
    </lineage>
</organism>